<protein>
    <submittedName>
        <fullName evidence="2">Uncharacterized protein</fullName>
    </submittedName>
</protein>
<comment type="caution">
    <text evidence="2">The sequence shown here is derived from an EMBL/GenBank/DDBJ whole genome shotgun (WGS) entry which is preliminary data.</text>
</comment>
<proteinExistence type="predicted"/>
<dbReference type="AlphaFoldDB" id="A0AAN6DN04"/>
<accession>A0AAN6DN04</accession>
<dbReference type="EMBL" id="MU404360">
    <property type="protein sequence ID" value="KAI1609585.1"/>
    <property type="molecule type" value="Genomic_DNA"/>
</dbReference>
<dbReference type="Proteomes" id="UP001203852">
    <property type="component" value="Unassembled WGS sequence"/>
</dbReference>
<evidence type="ECO:0000313" key="2">
    <source>
        <dbReference type="EMBL" id="KAI1609585.1"/>
    </source>
</evidence>
<reference evidence="2" key="1">
    <citation type="journal article" date="2022" name="bioRxiv">
        <title>Deciphering the potential niche of two novel black yeast fungi from a biological soil crust based on their genomes, phenotypes, and melanin regulation.</title>
        <authorList>
            <consortium name="DOE Joint Genome Institute"/>
            <person name="Carr E.C."/>
            <person name="Barton Q."/>
            <person name="Grambo S."/>
            <person name="Sullivan M."/>
            <person name="Renfro C.M."/>
            <person name="Kuo A."/>
            <person name="Pangilinan J."/>
            <person name="Lipzen A."/>
            <person name="Keymanesh K."/>
            <person name="Savage E."/>
            <person name="Barry K."/>
            <person name="Grigoriev I.V."/>
            <person name="Riekhof W.R."/>
            <person name="Harris S.S."/>
        </authorList>
    </citation>
    <scope>NUCLEOTIDE SEQUENCE</scope>
    <source>
        <strain evidence="2">JF 03-4F</strain>
    </source>
</reference>
<name>A0AAN6DN04_9EURO</name>
<sequence length="1066" mass="120784">MPEYDLDESGKVDLAQYRIPPYESETSPYNRDSLAEWEDSDTEPDGADDSTDRDVSEDDDTGSKPWTVSRLAEVEVQLFSWGRIQNPLKAKYAREIACLRFAEPPTEDELEKEINFIESIDSLNVVRTYKSYGDLNSGDPMYRQFHPKGSRFFPTSKIAQWVRGDQGAKYCDPPEAFDIRWEDDGPEDIICADYEFNRGLLGNPKHVPTDSKAIAEIFASAIQYPTKLKIWQLYINIVREKLNSGHRLLDLVLPRREPPLKELDVNNHVWAALENRALFKEVRKVRDWFYIEAFDLSENPMLAEGPFACPEEDPTGEFSIEGVPQYWKFWVSRDISGPVNTQQKPAKVPELGTADLNPLLNSAPSAATEWTSTQRARWATDRTGEEWDDGIRGWTGSDKKNTELLRQRHDNIPYNQLRNDNLPAFFRKLTCKQAGDLVRALKEGKVKDLTQSQAKEYWPEDLDSGGKLQAKRKPWADSYHGTDLGALAPAGTNIGGSDITDKTPWEQKCPRTFTSAGRFMVEDVDFRLPARKQATVYQTQISRLESEISALKRKAAEPPTPIASKRLRTSSISSTVSERGRTNKELAARDRDISKLKSANAKLIADAAADAEYHATQLAELNEELNIARDGMKDQNDLGAEKQAFEENNQEVTALCSLLKMTVEAFQARLSKSQQGLKPDLRYDLQALDYRNPRLQPIIEDIFGRAMPEKLGLAPTGPQPEPYHGDSEENTILAALAGLLGPGEAEPAMRRAREEMSDWETRPTAAEIIDWAGGSAQAKEMYKLYRPANVEWLMYWARHTKKMNRQTPFSQCADTALAILETVLRIKVEMPFQIQSTIPYFTTRLNQGASVAQAELATRQEFGGPPKSRAGIIHWVFRDQTPTETEHIELLESIFRLKQQDPAITDKRAARAAYYNIAKHALDTLQQEKGLPSEDLTRDMFDHEFSDLSSPEKDIGQAQEVAKTMLRQQEMHLEIKAFGIPDTPHGNPARKAPHLHYARKYRAQIMTDKGCGEEDATEMVKQEISKYLEDHVLAPWMGKGWTHLATDGNEPEEEESQDKVPEEEIF</sequence>
<gene>
    <name evidence="2" type="ORF">EDD36DRAFT_422527</name>
</gene>
<feature type="compositionally biased region" description="Acidic residues" evidence="1">
    <location>
        <begin position="35"/>
        <end position="60"/>
    </location>
</feature>
<feature type="region of interest" description="Disordered" evidence="1">
    <location>
        <begin position="1"/>
        <end position="66"/>
    </location>
</feature>
<feature type="region of interest" description="Disordered" evidence="1">
    <location>
        <begin position="1042"/>
        <end position="1066"/>
    </location>
</feature>
<evidence type="ECO:0000313" key="3">
    <source>
        <dbReference type="Proteomes" id="UP001203852"/>
    </source>
</evidence>
<evidence type="ECO:0000256" key="1">
    <source>
        <dbReference type="SAM" id="MobiDB-lite"/>
    </source>
</evidence>
<feature type="compositionally biased region" description="Basic and acidic residues" evidence="1">
    <location>
        <begin position="1057"/>
        <end position="1066"/>
    </location>
</feature>
<organism evidence="2 3">
    <name type="scientific">Exophiala viscosa</name>
    <dbReference type="NCBI Taxonomy" id="2486360"/>
    <lineage>
        <taxon>Eukaryota</taxon>
        <taxon>Fungi</taxon>
        <taxon>Dikarya</taxon>
        <taxon>Ascomycota</taxon>
        <taxon>Pezizomycotina</taxon>
        <taxon>Eurotiomycetes</taxon>
        <taxon>Chaetothyriomycetidae</taxon>
        <taxon>Chaetothyriales</taxon>
        <taxon>Herpotrichiellaceae</taxon>
        <taxon>Exophiala</taxon>
    </lineage>
</organism>
<keyword evidence="3" id="KW-1185">Reference proteome</keyword>